<dbReference type="RefSeq" id="WP_353707492.1">
    <property type="nucleotide sequence ID" value="NZ_CP159290.1"/>
</dbReference>
<dbReference type="InterPro" id="IPR020846">
    <property type="entry name" value="MFS_dom"/>
</dbReference>
<dbReference type="InterPro" id="IPR036259">
    <property type="entry name" value="MFS_trans_sf"/>
</dbReference>
<feature type="transmembrane region" description="Helical" evidence="6">
    <location>
        <begin position="481"/>
        <end position="502"/>
    </location>
</feature>
<dbReference type="AlphaFoldDB" id="A0AAU8G0A5"/>
<feature type="transmembrane region" description="Helical" evidence="6">
    <location>
        <begin position="402"/>
        <end position="421"/>
    </location>
</feature>
<dbReference type="PANTHER" id="PTHR42718">
    <property type="entry name" value="MAJOR FACILITATOR SUPERFAMILY MULTIDRUG TRANSPORTER MFSC"/>
    <property type="match status" value="1"/>
</dbReference>
<evidence type="ECO:0000256" key="2">
    <source>
        <dbReference type="ARBA" id="ARBA00022692"/>
    </source>
</evidence>
<feature type="transmembrane region" description="Helical" evidence="6">
    <location>
        <begin position="268"/>
        <end position="287"/>
    </location>
</feature>
<dbReference type="GO" id="GO:0005886">
    <property type="term" value="C:plasma membrane"/>
    <property type="evidence" value="ECO:0007669"/>
    <property type="project" value="UniProtKB-SubCell"/>
</dbReference>
<feature type="region of interest" description="Disordered" evidence="5">
    <location>
        <begin position="199"/>
        <end position="231"/>
    </location>
</feature>
<proteinExistence type="predicted"/>
<comment type="subcellular location">
    <subcellularLocation>
        <location evidence="1">Cell membrane</location>
        <topology evidence="1">Multi-pass membrane protein</topology>
    </subcellularLocation>
</comment>
<dbReference type="GO" id="GO:0022857">
    <property type="term" value="F:transmembrane transporter activity"/>
    <property type="evidence" value="ECO:0007669"/>
    <property type="project" value="InterPro"/>
</dbReference>
<feature type="domain" description="Major facilitator superfamily (MFS) profile" evidence="7">
    <location>
        <begin position="13"/>
        <end position="505"/>
    </location>
</feature>
<keyword evidence="3 6" id="KW-1133">Transmembrane helix</keyword>
<keyword evidence="4 6" id="KW-0472">Membrane</keyword>
<dbReference type="Gene3D" id="1.20.1720.10">
    <property type="entry name" value="Multidrug resistance protein D"/>
    <property type="match status" value="1"/>
</dbReference>
<feature type="compositionally biased region" description="Gly residues" evidence="5">
    <location>
        <begin position="208"/>
        <end position="217"/>
    </location>
</feature>
<accession>A0AAU8G0A5</accession>
<organism evidence="8">
    <name type="scientific">Cellulosimicrobium sp. ES-005</name>
    <dbReference type="NCBI Taxonomy" id="3163031"/>
    <lineage>
        <taxon>Bacteria</taxon>
        <taxon>Bacillati</taxon>
        <taxon>Actinomycetota</taxon>
        <taxon>Actinomycetes</taxon>
        <taxon>Micrococcales</taxon>
        <taxon>Promicromonosporaceae</taxon>
        <taxon>Cellulosimicrobium</taxon>
    </lineage>
</organism>
<feature type="transmembrane region" description="Helical" evidence="6">
    <location>
        <begin position="442"/>
        <end position="461"/>
    </location>
</feature>
<dbReference type="Gene3D" id="1.20.1250.20">
    <property type="entry name" value="MFS general substrate transporter like domains"/>
    <property type="match status" value="1"/>
</dbReference>
<feature type="transmembrane region" description="Helical" evidence="6">
    <location>
        <begin position="49"/>
        <end position="68"/>
    </location>
</feature>
<evidence type="ECO:0000259" key="7">
    <source>
        <dbReference type="PROSITE" id="PS50850"/>
    </source>
</evidence>
<feature type="transmembrane region" description="Helical" evidence="6">
    <location>
        <begin position="12"/>
        <end position="37"/>
    </location>
</feature>
<reference evidence="8" key="1">
    <citation type="submission" date="2024-06" db="EMBL/GenBank/DDBJ databases">
        <title>Complete genome sequence of the cellulolytic actinobacterium, Cellulosimicrobium ES-005.</title>
        <authorList>
            <person name="Matthews C.T."/>
            <person name="Underwood K.D."/>
            <person name="Ghanchi K.M."/>
            <person name="Fields S.D."/>
            <person name="Gardner S.G."/>
        </authorList>
    </citation>
    <scope>NUCLEOTIDE SEQUENCE</scope>
    <source>
        <strain evidence="8">ES-005</strain>
    </source>
</reference>
<feature type="transmembrane region" description="Helical" evidence="6">
    <location>
        <begin position="167"/>
        <end position="188"/>
    </location>
</feature>
<dbReference type="SUPFAM" id="SSF103473">
    <property type="entry name" value="MFS general substrate transporter"/>
    <property type="match status" value="2"/>
</dbReference>
<evidence type="ECO:0000256" key="3">
    <source>
        <dbReference type="ARBA" id="ARBA00022989"/>
    </source>
</evidence>
<feature type="compositionally biased region" description="Low complexity" evidence="5">
    <location>
        <begin position="219"/>
        <end position="231"/>
    </location>
</feature>
<dbReference type="Pfam" id="PF07690">
    <property type="entry name" value="MFS_1"/>
    <property type="match status" value="1"/>
</dbReference>
<feature type="transmembrane region" description="Helical" evidence="6">
    <location>
        <begin position="308"/>
        <end position="334"/>
    </location>
</feature>
<feature type="transmembrane region" description="Helical" evidence="6">
    <location>
        <begin position="137"/>
        <end position="161"/>
    </location>
</feature>
<evidence type="ECO:0000256" key="6">
    <source>
        <dbReference type="SAM" id="Phobius"/>
    </source>
</evidence>
<protein>
    <submittedName>
        <fullName evidence="8">MFS transporter</fullName>
    </submittedName>
</protein>
<dbReference type="EMBL" id="CP159290">
    <property type="protein sequence ID" value="XCH29154.1"/>
    <property type="molecule type" value="Genomic_DNA"/>
</dbReference>
<dbReference type="PROSITE" id="PS50850">
    <property type="entry name" value="MFS"/>
    <property type="match status" value="1"/>
</dbReference>
<dbReference type="InterPro" id="IPR011701">
    <property type="entry name" value="MFS"/>
</dbReference>
<keyword evidence="2 6" id="KW-0812">Transmembrane</keyword>
<gene>
    <name evidence="8" type="ORF">ABRQ22_16410</name>
</gene>
<dbReference type="PANTHER" id="PTHR42718:SF39">
    <property type="entry name" value="ACTINORHODIN TRANSPORTER-RELATED"/>
    <property type="match status" value="1"/>
</dbReference>
<evidence type="ECO:0000256" key="5">
    <source>
        <dbReference type="SAM" id="MobiDB-lite"/>
    </source>
</evidence>
<name>A0AAU8G0A5_9MICO</name>
<feature type="transmembrane region" description="Helical" evidence="6">
    <location>
        <begin position="346"/>
        <end position="368"/>
    </location>
</feature>
<evidence type="ECO:0000256" key="1">
    <source>
        <dbReference type="ARBA" id="ARBA00004651"/>
    </source>
</evidence>
<feature type="transmembrane region" description="Helical" evidence="6">
    <location>
        <begin position="375"/>
        <end position="396"/>
    </location>
</feature>
<sequence length="512" mass="50576">MAVTTDGRASRAVLRVCLATGFVTLLDSAILTVAAPALRSELGATTAQLQWILAGYSLTFGLALVPAGRLGDRLGRGRPLAVGLALFAAGSLVGATASDADVLVAARLLQGVGAGTANPQVIGLLQDHYAGPARARALGAYASTGAFAMVLSPLVGGGILSGLGPAAGWRVAVGLAAPLGLAVAVVALRVLRRGSTRAGGLTPRGAPGRDGGAGDGRAAGRPAGEGLSASRARGGRVGGGFDAVGLVLVTLVTLGLLVPFVAEGPRAVVLPLSLGVLVAAVGALVVWEPRYARRGRTPVLAPALLRSPTYVLGCVVAAFSFGAALGYSAVLMLFLQDGAGLSPVQAGLVTTPGAIASVVAANLSWRLFRRFGRRGVTVAVGAKALVAAGTALAVAVAPTSTVVAVLVLSQVLTGVVGGLTISPNQTLTLEGAPGTERGVAGAALQLVQRVAATVCIAAMTGTFVGRTDGAVPGVLDAHRDGLVVVSAAVAALALVAWAASLLDERLARPAAR</sequence>
<evidence type="ECO:0000313" key="8">
    <source>
        <dbReference type="EMBL" id="XCH29154.1"/>
    </source>
</evidence>
<feature type="transmembrane region" description="Helical" evidence="6">
    <location>
        <begin position="241"/>
        <end position="262"/>
    </location>
</feature>
<evidence type="ECO:0000256" key="4">
    <source>
        <dbReference type="ARBA" id="ARBA00023136"/>
    </source>
</evidence>